<dbReference type="InterPro" id="IPR013783">
    <property type="entry name" value="Ig-like_fold"/>
</dbReference>
<dbReference type="FunFam" id="2.60.40.10:FF:000437">
    <property type="entry name" value="Beat-IIIc, isoform A"/>
    <property type="match status" value="1"/>
</dbReference>
<keyword evidence="2" id="KW-1133">Transmembrane helix</keyword>
<dbReference type="EMBL" id="GBXI01011385">
    <property type="protein sequence ID" value="JAD02907.1"/>
    <property type="molecule type" value="Transcribed_RNA"/>
</dbReference>
<feature type="region of interest" description="Disordered" evidence="1">
    <location>
        <begin position="562"/>
        <end position="607"/>
    </location>
</feature>
<evidence type="ECO:0000313" key="4">
    <source>
        <dbReference type="EMBL" id="JAD02907.1"/>
    </source>
</evidence>
<feature type="compositionally biased region" description="Polar residues" evidence="1">
    <location>
        <begin position="583"/>
        <end position="607"/>
    </location>
</feature>
<name>A0A0A1WVP5_ZEUCU</name>
<keyword evidence="2" id="KW-0812">Transmembrane</keyword>
<protein>
    <submittedName>
        <fullName evidence="4">Cell adhesion molecule 2</fullName>
    </submittedName>
</protein>
<accession>A0A0A1WVP5</accession>
<proteinExistence type="predicted"/>
<dbReference type="Gene3D" id="2.60.40.10">
    <property type="entry name" value="Immunoglobulins"/>
    <property type="match status" value="2"/>
</dbReference>
<feature type="domain" description="Ig-like" evidence="3">
    <location>
        <begin position="61"/>
        <end position="171"/>
    </location>
</feature>
<dbReference type="PANTHER" id="PTHR21261:SF8">
    <property type="entry name" value="BEATEN PATH IA, ISOFORM B-RELATED"/>
    <property type="match status" value="1"/>
</dbReference>
<dbReference type="PROSITE" id="PS50835">
    <property type="entry name" value="IG_LIKE"/>
    <property type="match status" value="1"/>
</dbReference>
<reference evidence="4" key="2">
    <citation type="journal article" date="2015" name="Gigascience">
        <title>Reconstructing a comprehensive transcriptome assembly of a white-pupal translocated strain of the pest fruit fly Bactrocera cucurbitae.</title>
        <authorList>
            <person name="Sim S.B."/>
            <person name="Calla B."/>
            <person name="Hall B."/>
            <person name="DeRego T."/>
            <person name="Geib S.M."/>
        </authorList>
    </citation>
    <scope>NUCLEOTIDE SEQUENCE</scope>
</reference>
<dbReference type="SUPFAM" id="SSF48726">
    <property type="entry name" value="Immunoglobulin"/>
    <property type="match status" value="1"/>
</dbReference>
<feature type="compositionally biased region" description="Low complexity" evidence="1">
    <location>
        <begin position="562"/>
        <end position="574"/>
    </location>
</feature>
<feature type="transmembrane region" description="Helical" evidence="2">
    <location>
        <begin position="424"/>
        <end position="445"/>
    </location>
</feature>
<organism evidence="4">
    <name type="scientific">Zeugodacus cucurbitae</name>
    <name type="common">Melon fruit fly</name>
    <name type="synonym">Bactrocera cucurbitae</name>
    <dbReference type="NCBI Taxonomy" id="28588"/>
    <lineage>
        <taxon>Eukaryota</taxon>
        <taxon>Metazoa</taxon>
        <taxon>Ecdysozoa</taxon>
        <taxon>Arthropoda</taxon>
        <taxon>Hexapoda</taxon>
        <taxon>Insecta</taxon>
        <taxon>Pterygota</taxon>
        <taxon>Neoptera</taxon>
        <taxon>Endopterygota</taxon>
        <taxon>Diptera</taxon>
        <taxon>Brachycera</taxon>
        <taxon>Muscomorpha</taxon>
        <taxon>Tephritoidea</taxon>
        <taxon>Tephritidae</taxon>
        <taxon>Zeugodacus</taxon>
        <taxon>Zeugodacus</taxon>
    </lineage>
</organism>
<dbReference type="InterPro" id="IPR007110">
    <property type="entry name" value="Ig-like_dom"/>
</dbReference>
<reference evidence="4" key="1">
    <citation type="submission" date="2014-11" db="EMBL/GenBank/DDBJ databases">
        <authorList>
            <person name="Geib S."/>
        </authorList>
    </citation>
    <scope>NUCLEOTIDE SEQUENCE</scope>
</reference>
<dbReference type="GO" id="GO:0008045">
    <property type="term" value="P:motor neuron axon guidance"/>
    <property type="evidence" value="ECO:0007669"/>
    <property type="project" value="TreeGrafter"/>
</dbReference>
<dbReference type="InterPro" id="IPR036179">
    <property type="entry name" value="Ig-like_dom_sf"/>
</dbReference>
<gene>
    <name evidence="4" type="primary">Cadm2_1</name>
    <name evidence="4" type="ORF">g.39244</name>
</gene>
<dbReference type="PANTHER" id="PTHR21261">
    <property type="entry name" value="BEAT PROTEIN"/>
    <property type="match status" value="1"/>
</dbReference>
<sequence length="744" mass="82335">MPARLLTTGTHKIQHTFATRKSPNRHKGKSSDMLTFCVSKQSAIYDWLRWCLLLTCLLIVPDFIAGLKDVSVTIPQAVKRGSNALLTCNYDMENDTLYSVKWYKGRREFYRYTPKENPAMKVFPMAAGINVERNLSNQSHVVLLAVPLNISGKFTCEISVEAPTFQTAMVSGELEVVELPEEQAIVTGIQPRYRIGDLVDGNCSIKYSKPAANLTWTINGIVVPLHHIKTYQIERYEENNLESVVSALHFMVTTQHFIKGQMRLKCTASIFDIFKEEIESVIEEDRPRIMASGRSYDMHNNYPYEQHASGDGFEDHNESFLTYSAADITSSATTVHGTAARICVGALKMHWQRLCTGLMAAAAAIRASSSQWSEPATVALEQRYVKRISEASDDDADEKESAPAAQAVKNFARFEIPNNSSKCIAYVFIAICTSVFLCALTRHFISCQRNQRKSTAVGERELAVTAPGTNASTAAVFTATLLPSKVITTAAVTTPLRIVNDGAASILAVKRTLKGRKSFHNCVGKNLKSLSVRLQGFRRALGMVFMQWAKIAANPLQKLANQLQQQQEQQQQQHQHQRKSPSILRNQARTQRHATQQLSVTVAGRSPSTPLPTTVAALTFDTPGVSAAMHDAIAGCNTLHTTYKRCSRGGEGDGGDGSNQAIGNFTKDTSKDQTLLMMIAQRFDCQHVDDFVTLLHSARSKRQQQQQTLVVDSIKSGKVLSSAKALLANWQENCAAPRPCWDHC</sequence>
<evidence type="ECO:0000256" key="2">
    <source>
        <dbReference type="SAM" id="Phobius"/>
    </source>
</evidence>
<evidence type="ECO:0000256" key="1">
    <source>
        <dbReference type="SAM" id="MobiDB-lite"/>
    </source>
</evidence>
<evidence type="ECO:0000259" key="3">
    <source>
        <dbReference type="PROSITE" id="PS50835"/>
    </source>
</evidence>
<keyword evidence="2" id="KW-0472">Membrane</keyword>
<dbReference type="AlphaFoldDB" id="A0A0A1WVP5"/>